<gene>
    <name evidence="1" type="ORF">ARMOST_02318</name>
</gene>
<reference evidence="2" key="1">
    <citation type="journal article" date="2017" name="Nat. Ecol. Evol.">
        <title>Genome expansion and lineage-specific genetic innovations in the forest pathogenic fungi Armillaria.</title>
        <authorList>
            <person name="Sipos G."/>
            <person name="Prasanna A.N."/>
            <person name="Walter M.C."/>
            <person name="O'Connor E."/>
            <person name="Balint B."/>
            <person name="Krizsan K."/>
            <person name="Kiss B."/>
            <person name="Hess J."/>
            <person name="Varga T."/>
            <person name="Slot J."/>
            <person name="Riley R."/>
            <person name="Boka B."/>
            <person name="Rigling D."/>
            <person name="Barry K."/>
            <person name="Lee J."/>
            <person name="Mihaltcheva S."/>
            <person name="LaButti K."/>
            <person name="Lipzen A."/>
            <person name="Waldron R."/>
            <person name="Moloney N.M."/>
            <person name="Sperisen C."/>
            <person name="Kredics L."/>
            <person name="Vagvoelgyi C."/>
            <person name="Patrignani A."/>
            <person name="Fitzpatrick D."/>
            <person name="Nagy I."/>
            <person name="Doyle S."/>
            <person name="Anderson J.B."/>
            <person name="Grigoriev I.V."/>
            <person name="Gueldener U."/>
            <person name="Muensterkoetter M."/>
            <person name="Nagy L.G."/>
        </authorList>
    </citation>
    <scope>NUCLEOTIDE SEQUENCE [LARGE SCALE GENOMIC DNA]</scope>
    <source>
        <strain evidence="2">C18/9</strain>
    </source>
</reference>
<proteinExistence type="predicted"/>
<dbReference type="OrthoDB" id="2978800at2759"/>
<dbReference type="Proteomes" id="UP000219338">
    <property type="component" value="Unassembled WGS sequence"/>
</dbReference>
<organism evidence="1 2">
    <name type="scientific">Armillaria ostoyae</name>
    <name type="common">Armillaria root rot fungus</name>
    <dbReference type="NCBI Taxonomy" id="47428"/>
    <lineage>
        <taxon>Eukaryota</taxon>
        <taxon>Fungi</taxon>
        <taxon>Dikarya</taxon>
        <taxon>Basidiomycota</taxon>
        <taxon>Agaricomycotina</taxon>
        <taxon>Agaricomycetes</taxon>
        <taxon>Agaricomycetidae</taxon>
        <taxon>Agaricales</taxon>
        <taxon>Marasmiineae</taxon>
        <taxon>Physalacriaceae</taxon>
        <taxon>Armillaria</taxon>
    </lineage>
</organism>
<sequence length="74" mass="7759">MSTSGVVIPSTSLKKLFDASSQTASLVPSILRAANRPLVCGPAGNTFAILSNTLQTSTDTAPPAPRRCDTYYTQ</sequence>
<dbReference type="OMA" id="APRRCDT"/>
<name>A0A284QRE9_ARMOS</name>
<protein>
    <submittedName>
        <fullName evidence="1">Uncharacterized protein</fullName>
    </submittedName>
</protein>
<dbReference type="EMBL" id="FUEG01000001">
    <property type="protein sequence ID" value="SJK99036.1"/>
    <property type="molecule type" value="Genomic_DNA"/>
</dbReference>
<evidence type="ECO:0000313" key="2">
    <source>
        <dbReference type="Proteomes" id="UP000219338"/>
    </source>
</evidence>
<keyword evidence="2" id="KW-1185">Reference proteome</keyword>
<dbReference type="AlphaFoldDB" id="A0A284QRE9"/>
<accession>A0A284QRE9</accession>
<evidence type="ECO:0000313" key="1">
    <source>
        <dbReference type="EMBL" id="SJK99036.1"/>
    </source>
</evidence>